<comment type="caution">
    <text evidence="9">The sequence shown here is derived from an EMBL/GenBank/DDBJ whole genome shotgun (WGS) entry which is preliminary data.</text>
</comment>
<dbReference type="InterPro" id="IPR003439">
    <property type="entry name" value="ABC_transporter-like_ATP-bd"/>
</dbReference>
<dbReference type="PROSITE" id="PS50893">
    <property type="entry name" value="ABC_TRANSPORTER_2"/>
    <property type="match status" value="1"/>
</dbReference>
<dbReference type="GO" id="GO:0005524">
    <property type="term" value="F:ATP binding"/>
    <property type="evidence" value="ECO:0007669"/>
    <property type="project" value="UniProtKB-KW"/>
</dbReference>
<dbReference type="AlphaFoldDB" id="A0A0L8BJ30"/>
<dbReference type="EMBL" id="LGAP01000024">
    <property type="protein sequence ID" value="KOF14632.1"/>
    <property type="molecule type" value="Genomic_DNA"/>
</dbReference>
<dbReference type="InterPro" id="IPR017871">
    <property type="entry name" value="ABC_transporter-like_CS"/>
</dbReference>
<dbReference type="NCBIfam" id="TIGR01189">
    <property type="entry name" value="ccmA"/>
    <property type="match status" value="1"/>
</dbReference>
<dbReference type="GO" id="GO:0017004">
    <property type="term" value="P:cytochrome complex assembly"/>
    <property type="evidence" value="ECO:0007669"/>
    <property type="project" value="UniProtKB-KW"/>
</dbReference>
<evidence type="ECO:0000256" key="2">
    <source>
        <dbReference type="ARBA" id="ARBA00022448"/>
    </source>
</evidence>
<accession>A0A0L8BJ30</accession>
<dbReference type="Proteomes" id="UP000037425">
    <property type="component" value="Unassembled WGS sequence"/>
</dbReference>
<evidence type="ECO:0000313" key="9">
    <source>
        <dbReference type="EMBL" id="KOF14632.1"/>
    </source>
</evidence>
<feature type="domain" description="ABC transporter" evidence="8">
    <location>
        <begin position="3"/>
        <end position="210"/>
    </location>
</feature>
<evidence type="ECO:0000256" key="5">
    <source>
        <dbReference type="ARBA" id="ARBA00022840"/>
    </source>
</evidence>
<evidence type="ECO:0000256" key="7">
    <source>
        <dbReference type="ARBA" id="ARBA00023136"/>
    </source>
</evidence>
<keyword evidence="5" id="KW-0067">ATP-binding</keyword>
<evidence type="ECO:0000256" key="3">
    <source>
        <dbReference type="ARBA" id="ARBA00022741"/>
    </source>
</evidence>
<keyword evidence="7" id="KW-0472">Membrane</keyword>
<dbReference type="PANTHER" id="PTHR43499">
    <property type="entry name" value="ABC TRANSPORTER I FAMILY MEMBER 1"/>
    <property type="match status" value="1"/>
</dbReference>
<name>A0A0L8BJ30_ENSAD</name>
<dbReference type="PROSITE" id="PS00211">
    <property type="entry name" value="ABC_TRANSPORTER_1"/>
    <property type="match status" value="1"/>
</dbReference>
<organism evidence="9 10">
    <name type="scientific">Ensifer adhaerens</name>
    <name type="common">Sinorhizobium morelense</name>
    <dbReference type="NCBI Taxonomy" id="106592"/>
    <lineage>
        <taxon>Bacteria</taxon>
        <taxon>Pseudomonadati</taxon>
        <taxon>Pseudomonadota</taxon>
        <taxon>Alphaproteobacteria</taxon>
        <taxon>Hyphomicrobiales</taxon>
        <taxon>Rhizobiaceae</taxon>
        <taxon>Sinorhizobium/Ensifer group</taxon>
        <taxon>Ensifer</taxon>
    </lineage>
</organism>
<dbReference type="SUPFAM" id="SSF52540">
    <property type="entry name" value="P-loop containing nucleoside triphosphate hydrolases"/>
    <property type="match status" value="1"/>
</dbReference>
<dbReference type="GO" id="GO:0022857">
    <property type="term" value="F:transmembrane transporter activity"/>
    <property type="evidence" value="ECO:0007669"/>
    <property type="project" value="InterPro"/>
</dbReference>
<dbReference type="RefSeq" id="WP_053251646.1">
    <property type="nucleotide sequence ID" value="NZ_LGAP01000024.1"/>
</dbReference>
<reference evidence="10" key="1">
    <citation type="submission" date="2015-07" db="EMBL/GenBank/DDBJ databases">
        <title>Whole genome sequence of an Ensifer adhaerens strain isolated from a cave pool in the Wind Cave National Park.</title>
        <authorList>
            <person name="Eng W.W.H."/>
            <person name="Gan H.M."/>
            <person name="Barton H.A."/>
            <person name="Savka M.A."/>
        </authorList>
    </citation>
    <scope>NUCLEOTIDE SEQUENCE [LARGE SCALE GENOMIC DNA]</scope>
    <source>
        <strain evidence="10">SD006</strain>
    </source>
</reference>
<dbReference type="InterPro" id="IPR027417">
    <property type="entry name" value="P-loop_NTPase"/>
</dbReference>
<dbReference type="InterPro" id="IPR005895">
    <property type="entry name" value="ABC_transptr_haem_export_CcmA"/>
</dbReference>
<evidence type="ECO:0000256" key="6">
    <source>
        <dbReference type="ARBA" id="ARBA00022967"/>
    </source>
</evidence>
<evidence type="ECO:0000256" key="4">
    <source>
        <dbReference type="ARBA" id="ARBA00022748"/>
    </source>
</evidence>
<evidence type="ECO:0000256" key="1">
    <source>
        <dbReference type="ARBA" id="ARBA00005417"/>
    </source>
</evidence>
<evidence type="ECO:0000313" key="10">
    <source>
        <dbReference type="Proteomes" id="UP000037425"/>
    </source>
</evidence>
<dbReference type="PATRIC" id="fig|106592.7.peg.3896"/>
<keyword evidence="6" id="KW-1278">Translocase</keyword>
<dbReference type="OrthoDB" id="9800654at2"/>
<evidence type="ECO:0000259" key="8">
    <source>
        <dbReference type="PROSITE" id="PS50893"/>
    </source>
</evidence>
<keyword evidence="3" id="KW-0547">Nucleotide-binding</keyword>
<dbReference type="PANTHER" id="PTHR43499:SF1">
    <property type="entry name" value="ABC TRANSPORTER I FAMILY MEMBER 1"/>
    <property type="match status" value="1"/>
</dbReference>
<sequence>MRLLAEGLSARRGEDLIFNDISFALSAGEALVVTGPNGSGKSTLLRVLAGLLIAESGSLKLENGPPEMRHPSEISHYLGHRNAMKRELTVAENLSFWKDFMGDSQGGAGKGLAEAVEAVGLPGIAHLPFGYLSAGQQRRMAMAKLLVAYRPIWILDEPTAALDAGADKLFAGLVNAHLDRGGIVVAATHQPLGLERTRELRMTGFAGVGGGMWHDA</sequence>
<dbReference type="Pfam" id="PF00005">
    <property type="entry name" value="ABC_tran"/>
    <property type="match status" value="1"/>
</dbReference>
<dbReference type="SMART" id="SM00382">
    <property type="entry name" value="AAA"/>
    <property type="match status" value="1"/>
</dbReference>
<protein>
    <submittedName>
        <fullName evidence="9">Cytochrome C biogenesis protein</fullName>
    </submittedName>
</protein>
<dbReference type="GO" id="GO:0016887">
    <property type="term" value="F:ATP hydrolysis activity"/>
    <property type="evidence" value="ECO:0007669"/>
    <property type="project" value="InterPro"/>
</dbReference>
<proteinExistence type="inferred from homology"/>
<dbReference type="InterPro" id="IPR003593">
    <property type="entry name" value="AAA+_ATPase"/>
</dbReference>
<dbReference type="Gene3D" id="3.40.50.300">
    <property type="entry name" value="P-loop containing nucleotide triphosphate hydrolases"/>
    <property type="match status" value="1"/>
</dbReference>
<gene>
    <name evidence="9" type="ORF">AC244_25670</name>
</gene>
<keyword evidence="2" id="KW-0813">Transport</keyword>
<comment type="similarity">
    <text evidence="1">Belongs to the ABC transporter superfamily.</text>
</comment>
<keyword evidence="4" id="KW-0201">Cytochrome c-type biogenesis</keyword>